<name>A0ABR4ITH7_9EURO</name>
<dbReference type="PANTHER" id="PTHR11037">
    <property type="entry name" value="TRANSCRIPTION FACTOR CP2"/>
    <property type="match status" value="1"/>
</dbReference>
<evidence type="ECO:0000313" key="3">
    <source>
        <dbReference type="EMBL" id="KAL2830172.1"/>
    </source>
</evidence>
<reference evidence="3 4" key="1">
    <citation type="submission" date="2024-07" db="EMBL/GenBank/DDBJ databases">
        <title>Section-level genome sequencing and comparative genomics of Aspergillus sections Usti and Cavernicolus.</title>
        <authorList>
            <consortium name="Lawrence Berkeley National Laboratory"/>
            <person name="Nybo J.L."/>
            <person name="Vesth T.C."/>
            <person name="Theobald S."/>
            <person name="Frisvad J.C."/>
            <person name="Larsen T.O."/>
            <person name="Kjaerboelling I."/>
            <person name="Rothschild-Mancinelli K."/>
            <person name="Lyhne E.K."/>
            <person name="Kogle M.E."/>
            <person name="Barry K."/>
            <person name="Clum A."/>
            <person name="Na H."/>
            <person name="Ledsgaard L."/>
            <person name="Lin J."/>
            <person name="Lipzen A."/>
            <person name="Kuo A."/>
            <person name="Riley R."/>
            <person name="Mondo S."/>
            <person name="Labutti K."/>
            <person name="Haridas S."/>
            <person name="Pangalinan J."/>
            <person name="Salamov A.A."/>
            <person name="Simmons B.A."/>
            <person name="Magnuson J.K."/>
            <person name="Chen J."/>
            <person name="Drula E."/>
            <person name="Henrissat B."/>
            <person name="Wiebenga A."/>
            <person name="Lubbers R.J."/>
            <person name="Gomes A.C."/>
            <person name="Makela M.R."/>
            <person name="Stajich J."/>
            <person name="Grigoriev I.V."/>
            <person name="Mortensen U.H."/>
            <person name="De Vries R.P."/>
            <person name="Baker S.E."/>
            <person name="Andersen M.R."/>
        </authorList>
    </citation>
    <scope>NUCLEOTIDE SEQUENCE [LARGE SCALE GENOMIC DNA]</scope>
    <source>
        <strain evidence="3 4">CBS 123904</strain>
    </source>
</reference>
<feature type="region of interest" description="Disordered" evidence="1">
    <location>
        <begin position="1"/>
        <end position="29"/>
    </location>
</feature>
<dbReference type="Proteomes" id="UP001610446">
    <property type="component" value="Unassembled WGS sequence"/>
</dbReference>
<dbReference type="Pfam" id="PF04516">
    <property type="entry name" value="CP2"/>
    <property type="match status" value="1"/>
</dbReference>
<comment type="caution">
    <text evidence="3">The sequence shown here is derived from an EMBL/GenBank/DDBJ whole genome shotgun (WGS) entry which is preliminary data.</text>
</comment>
<sequence length="619" mass="68841">MGPGAHSNPAMTVMNSHSPQYMLSPNHLPDSHFPDASKSSVAHPVEDLNAHFPNTTITTFPCPPIQNYPVAHDGTIYFGETAQRPLAPRRAYPHHRQADANETGVSYSTSFHSRYRVVLRAPTAMITNASVPPVTYLNKGQRYQLTITDTDPPPHPKDRFCARYRTHIAISFHMEDQRSDSDALWRLWRARRGLCDPGRRQYNDKEGGSGSPDAIGFCLDTPQPVGTGTVRNDGGIGINHQQDVQLETSSFNGFTIVWSGNCSETGASLLPLPECTITVWFNFLTTDFCHYKGVKGFPIQLCASTEMVSNDRGESPLVPAREGAAAEACYCKVNLFRMYGAERKLATDAAAVRKAREKDGTVMRTGLGSDASWKQSTKSYRKNQMRILQQLQEKLVSLREILSSARPVTVLSLRGNAKDIPDLSTDDHSAQYEYASAPYGNHQSTISSGSSSKTGYPWETDLPLGRESFSPGDIQDGTYSNQAIKISRNSLKDETTRYIKVLDIDPTYKPPTLQQSKSVACFYIGFVGAGMTQMQVDYHVAVYLTERTVRNLVEGVTRKLGIDPRRVWCVLLAREKFVQVVDNNVVCEIADGQDMLAEISETWAFDCTSENPIEIRLRY</sequence>
<gene>
    <name evidence="3" type="ORF">BJY01DRAFT_254733</name>
</gene>
<dbReference type="InterPro" id="IPR040167">
    <property type="entry name" value="TF_CP2-like"/>
</dbReference>
<protein>
    <submittedName>
        <fullName evidence="3">CP2 transcription factor-domain-containing protein</fullName>
    </submittedName>
</protein>
<dbReference type="PROSITE" id="PS51968">
    <property type="entry name" value="GRH_CP2_DB"/>
    <property type="match status" value="1"/>
</dbReference>
<dbReference type="InterPro" id="IPR007604">
    <property type="entry name" value="CP2"/>
</dbReference>
<proteinExistence type="predicted"/>
<feature type="compositionally biased region" description="Polar residues" evidence="1">
    <location>
        <begin position="9"/>
        <end position="23"/>
    </location>
</feature>
<keyword evidence="4" id="KW-1185">Reference proteome</keyword>
<evidence type="ECO:0000313" key="4">
    <source>
        <dbReference type="Proteomes" id="UP001610446"/>
    </source>
</evidence>
<organism evidence="3 4">
    <name type="scientific">Aspergillus pseudoustus</name>
    <dbReference type="NCBI Taxonomy" id="1810923"/>
    <lineage>
        <taxon>Eukaryota</taxon>
        <taxon>Fungi</taxon>
        <taxon>Dikarya</taxon>
        <taxon>Ascomycota</taxon>
        <taxon>Pezizomycotina</taxon>
        <taxon>Eurotiomycetes</taxon>
        <taxon>Eurotiomycetidae</taxon>
        <taxon>Eurotiales</taxon>
        <taxon>Aspergillaceae</taxon>
        <taxon>Aspergillus</taxon>
        <taxon>Aspergillus subgen. Nidulantes</taxon>
    </lineage>
</organism>
<dbReference type="EMBL" id="JBFXLU010000311">
    <property type="protein sequence ID" value="KAL2830172.1"/>
    <property type="molecule type" value="Genomic_DNA"/>
</dbReference>
<evidence type="ECO:0000256" key="1">
    <source>
        <dbReference type="SAM" id="MobiDB-lite"/>
    </source>
</evidence>
<accession>A0ABR4ITH7</accession>
<evidence type="ECO:0000259" key="2">
    <source>
        <dbReference type="PROSITE" id="PS51968"/>
    </source>
</evidence>
<feature type="domain" description="Grh/CP2 DB" evidence="2">
    <location>
        <begin position="110"/>
        <end position="412"/>
    </location>
</feature>
<dbReference type="PANTHER" id="PTHR11037:SF20">
    <property type="entry name" value="PROTEIN GRAINYHEAD"/>
    <property type="match status" value="1"/>
</dbReference>